<dbReference type="PANTHER" id="PTHR43428">
    <property type="entry name" value="ARSENATE REDUCTASE"/>
    <property type="match status" value="1"/>
</dbReference>
<dbReference type="GO" id="GO:0046685">
    <property type="term" value="P:response to arsenic-containing substance"/>
    <property type="evidence" value="ECO:0007669"/>
    <property type="project" value="UniProtKB-KW"/>
</dbReference>
<dbReference type="AlphaFoldDB" id="A0A0R1P017"/>
<dbReference type="InterPro" id="IPR036196">
    <property type="entry name" value="Ptyr_pPase_sf"/>
</dbReference>
<keyword evidence="1" id="KW-0059">Arsenical resistance</keyword>
<dbReference type="PATRIC" id="fig|1423771.3.peg.2162"/>
<dbReference type="SUPFAM" id="SSF52788">
    <property type="entry name" value="Phosphotyrosine protein phosphatases I"/>
    <property type="match status" value="1"/>
</dbReference>
<protein>
    <submittedName>
        <fullName evidence="3">Low molecular weight phosphotyrosine protein phosphatase</fullName>
    </submittedName>
</protein>
<feature type="domain" description="Phosphotyrosine protein phosphatase I" evidence="2">
    <location>
        <begin position="30"/>
        <end position="156"/>
    </location>
</feature>
<evidence type="ECO:0000313" key="4">
    <source>
        <dbReference type="Proteomes" id="UP000050901"/>
    </source>
</evidence>
<dbReference type="EMBL" id="AZEQ01000009">
    <property type="protein sequence ID" value="KRL25822.1"/>
    <property type="molecule type" value="Genomic_DNA"/>
</dbReference>
<dbReference type="SMART" id="SM00226">
    <property type="entry name" value="LMWPc"/>
    <property type="match status" value="1"/>
</dbReference>
<evidence type="ECO:0000313" key="3">
    <source>
        <dbReference type="EMBL" id="KRL25822.1"/>
    </source>
</evidence>
<accession>A0A0R1P017</accession>
<proteinExistence type="predicted"/>
<gene>
    <name evidence="3" type="ORF">FC47_GL002082</name>
</gene>
<dbReference type="PANTHER" id="PTHR43428:SF1">
    <property type="entry name" value="ARSENATE REDUCTASE"/>
    <property type="match status" value="1"/>
</dbReference>
<comment type="caution">
    <text evidence="3">The sequence shown here is derived from an EMBL/GenBank/DDBJ whole genome shotgun (WGS) entry which is preliminary data.</text>
</comment>
<organism evidence="3 4">
    <name type="scientific">Limosilactobacillus mucosae DSM 13345</name>
    <dbReference type="NCBI Taxonomy" id="1423771"/>
    <lineage>
        <taxon>Bacteria</taxon>
        <taxon>Bacillati</taxon>
        <taxon>Bacillota</taxon>
        <taxon>Bacilli</taxon>
        <taxon>Lactobacillales</taxon>
        <taxon>Lactobacillaceae</taxon>
        <taxon>Limosilactobacillus</taxon>
    </lineage>
</organism>
<dbReference type="Gene3D" id="3.40.50.2300">
    <property type="match status" value="1"/>
</dbReference>
<evidence type="ECO:0000256" key="1">
    <source>
        <dbReference type="ARBA" id="ARBA00022849"/>
    </source>
</evidence>
<sequence length="162" mass="17922">MSKSDRPITMIQKVKLRSIKRNEALAVTKSKIAFICTHNSCRSQIAEALGKKLADDVFESYSAGTAIKNQINPDAVRLMKKIYGIDMQASGQSNKTLDALPAVDGVVTMGCGVKCPYLPAKWRVDWGLNDPTGQTDDEFIKVIKQIEKNILALKNQLKQSPR</sequence>
<reference evidence="3 4" key="1">
    <citation type="journal article" date="2015" name="Genome Announc.">
        <title>Expanding the biotechnology potential of lactobacilli through comparative genomics of 213 strains and associated genera.</title>
        <authorList>
            <person name="Sun Z."/>
            <person name="Harris H.M."/>
            <person name="McCann A."/>
            <person name="Guo C."/>
            <person name="Argimon S."/>
            <person name="Zhang W."/>
            <person name="Yang X."/>
            <person name="Jeffery I.B."/>
            <person name="Cooney J.C."/>
            <person name="Kagawa T.F."/>
            <person name="Liu W."/>
            <person name="Song Y."/>
            <person name="Salvetti E."/>
            <person name="Wrobel A."/>
            <person name="Rasinkangas P."/>
            <person name="Parkhill J."/>
            <person name="Rea M.C."/>
            <person name="O'Sullivan O."/>
            <person name="Ritari J."/>
            <person name="Douillard F.P."/>
            <person name="Paul Ross R."/>
            <person name="Yang R."/>
            <person name="Briner A.E."/>
            <person name="Felis G.E."/>
            <person name="de Vos W.M."/>
            <person name="Barrangou R."/>
            <person name="Klaenhammer T.R."/>
            <person name="Caufield P.W."/>
            <person name="Cui Y."/>
            <person name="Zhang H."/>
            <person name="O'Toole P.W."/>
        </authorList>
    </citation>
    <scope>NUCLEOTIDE SEQUENCE [LARGE SCALE GENOMIC DNA]</scope>
    <source>
        <strain evidence="3 4">DSM 13345</strain>
    </source>
</reference>
<evidence type="ECO:0000259" key="2">
    <source>
        <dbReference type="SMART" id="SM00226"/>
    </source>
</evidence>
<name>A0A0R1P017_LIMMU</name>
<dbReference type="CDD" id="cd16345">
    <property type="entry name" value="LMWP_ArsC"/>
    <property type="match status" value="1"/>
</dbReference>
<dbReference type="Pfam" id="PF01451">
    <property type="entry name" value="LMWPc"/>
    <property type="match status" value="1"/>
</dbReference>
<dbReference type="InterPro" id="IPR023485">
    <property type="entry name" value="Ptyr_pPase"/>
</dbReference>
<dbReference type="Proteomes" id="UP000050901">
    <property type="component" value="Unassembled WGS sequence"/>
</dbReference>